<dbReference type="InterPro" id="IPR036890">
    <property type="entry name" value="HATPase_C_sf"/>
</dbReference>
<keyword evidence="4" id="KW-0547">Nucleotide-binding</keyword>
<dbReference type="SUPFAM" id="SSF55874">
    <property type="entry name" value="ATPase domain of HSP90 chaperone/DNA topoisomerase II/histidine kinase"/>
    <property type="match status" value="1"/>
</dbReference>
<evidence type="ECO:0000313" key="5">
    <source>
        <dbReference type="Proteomes" id="UP000197019"/>
    </source>
</evidence>
<dbReference type="OrthoDB" id="9792240at2"/>
<name>A0A1Z4C071_9GAMM</name>
<evidence type="ECO:0000313" key="6">
    <source>
        <dbReference type="Proteomes" id="UP000237423"/>
    </source>
</evidence>
<proteinExistence type="predicted"/>
<organism evidence="3 5">
    <name type="scientific">Methylovulum psychrotolerans</name>
    <dbReference type="NCBI Taxonomy" id="1704499"/>
    <lineage>
        <taxon>Bacteria</taxon>
        <taxon>Pseudomonadati</taxon>
        <taxon>Pseudomonadota</taxon>
        <taxon>Gammaproteobacteria</taxon>
        <taxon>Methylococcales</taxon>
        <taxon>Methylococcaceae</taxon>
        <taxon>Methylovulum</taxon>
    </lineage>
</organism>
<dbReference type="CDD" id="cd16936">
    <property type="entry name" value="HATPase_RsbW-like"/>
    <property type="match status" value="1"/>
</dbReference>
<dbReference type="EMBL" id="CP022129">
    <property type="protein sequence ID" value="ASF46926.1"/>
    <property type="molecule type" value="Genomic_DNA"/>
</dbReference>
<dbReference type="GO" id="GO:0005524">
    <property type="term" value="F:ATP binding"/>
    <property type="evidence" value="ECO:0007669"/>
    <property type="project" value="UniProtKB-KW"/>
</dbReference>
<dbReference type="InterPro" id="IPR003594">
    <property type="entry name" value="HATPase_dom"/>
</dbReference>
<dbReference type="Proteomes" id="UP000237423">
    <property type="component" value="Unassembled WGS sequence"/>
</dbReference>
<reference evidence="3 5" key="1">
    <citation type="submission" date="2017-06" db="EMBL/GenBank/DDBJ databases">
        <title>Genome Sequencing of the methanotroph Methylovulum psychrotolerants str. HV10-M2 isolated from a high-altitude environment.</title>
        <authorList>
            <person name="Mateos-Rivera A."/>
        </authorList>
    </citation>
    <scope>NUCLEOTIDE SEQUENCE [LARGE SCALE GENOMIC DNA]</scope>
    <source>
        <strain evidence="3 5">HV10_M2</strain>
    </source>
</reference>
<dbReference type="EMBL" id="PGFZ01000003">
    <property type="protein sequence ID" value="POZ52361.1"/>
    <property type="molecule type" value="Genomic_DNA"/>
</dbReference>
<dbReference type="AlphaFoldDB" id="A0A1Z4C071"/>
<dbReference type="InterPro" id="IPR050267">
    <property type="entry name" value="Anti-sigma-factor_SerPK"/>
</dbReference>
<dbReference type="KEGG" id="mpsy:CEK71_13070"/>
<dbReference type="Proteomes" id="UP000197019">
    <property type="component" value="Chromosome"/>
</dbReference>
<evidence type="ECO:0000313" key="3">
    <source>
        <dbReference type="EMBL" id="ASF46926.1"/>
    </source>
</evidence>
<accession>A0A1Z4C071</accession>
<dbReference type="GO" id="GO:0004674">
    <property type="term" value="F:protein serine/threonine kinase activity"/>
    <property type="evidence" value="ECO:0007669"/>
    <property type="project" value="UniProtKB-KW"/>
</dbReference>
<feature type="domain" description="Histidine kinase/HSP90-like ATPase" evidence="2">
    <location>
        <begin position="42"/>
        <end position="147"/>
    </location>
</feature>
<dbReference type="RefSeq" id="WP_088619798.1">
    <property type="nucleotide sequence ID" value="NZ_CP022129.1"/>
</dbReference>
<evidence type="ECO:0000256" key="1">
    <source>
        <dbReference type="ARBA" id="ARBA00022527"/>
    </source>
</evidence>
<keyword evidence="4" id="KW-0067">ATP-binding</keyword>
<keyword evidence="1" id="KW-0418">Kinase</keyword>
<evidence type="ECO:0000313" key="4">
    <source>
        <dbReference type="EMBL" id="POZ52361.1"/>
    </source>
</evidence>
<dbReference type="PANTHER" id="PTHR35526:SF3">
    <property type="entry name" value="ANTI-SIGMA-F FACTOR RSBW"/>
    <property type="match status" value="1"/>
</dbReference>
<gene>
    <name evidence="4" type="ORF">AADEFJLK_01843</name>
    <name evidence="3" type="ORF">CEK71_13070</name>
</gene>
<reference evidence="4 6" key="2">
    <citation type="submission" date="2017-11" db="EMBL/GenBank/DDBJ databases">
        <title>Draft Genome Sequence of Methylobacter psychrotolerans Sph1T, an Obligate Methanotroph from Low-Temperature Environments.</title>
        <authorList>
            <person name="Oshkin I.Y."/>
            <person name="Miroshnikov K."/>
            <person name="Belova S.E."/>
            <person name="Korzhenkov A."/>
            <person name="Toshchakov S.V."/>
            <person name="Dedysh S.N."/>
        </authorList>
    </citation>
    <scope>NUCLEOTIDE SEQUENCE [LARGE SCALE GENOMIC DNA]</scope>
    <source>
        <strain evidence="4 6">Sph1</strain>
    </source>
</reference>
<dbReference type="PANTHER" id="PTHR35526">
    <property type="entry name" value="ANTI-SIGMA-F FACTOR RSBW-RELATED"/>
    <property type="match status" value="1"/>
</dbReference>
<dbReference type="Gene3D" id="3.30.565.10">
    <property type="entry name" value="Histidine kinase-like ATPase, C-terminal domain"/>
    <property type="match status" value="1"/>
</dbReference>
<keyword evidence="5" id="KW-1185">Reference proteome</keyword>
<keyword evidence="1" id="KW-0723">Serine/threonine-protein kinase</keyword>
<evidence type="ECO:0000259" key="2">
    <source>
        <dbReference type="Pfam" id="PF13581"/>
    </source>
</evidence>
<protein>
    <submittedName>
        <fullName evidence="4">ATP-binding protein</fullName>
    </submittedName>
    <submittedName>
        <fullName evidence="3">Anti-sigma factor</fullName>
    </submittedName>
</protein>
<dbReference type="Pfam" id="PF13581">
    <property type="entry name" value="HATPase_c_2"/>
    <property type="match status" value="1"/>
</dbReference>
<sequence>MSPAIIQVDVIIPTQTRYLDLIGSIGGHIAKELDNYTGDRTALAYHLNLVLTEATANAIKHAHDKNSQELKDTKEAKDTVRICIHIEDKQLTIKVYDHGQGFDLETVAAPDFDNPQDHGMGLFFIKTFMDSVTYTQQADGNVLEIIKFL</sequence>
<keyword evidence="1" id="KW-0808">Transferase</keyword>